<dbReference type="GO" id="GO:0004070">
    <property type="term" value="F:aspartate carbamoyltransferase activity"/>
    <property type="evidence" value="ECO:0007669"/>
    <property type="project" value="TreeGrafter"/>
</dbReference>
<dbReference type="InterPro" id="IPR016185">
    <property type="entry name" value="PreATP-grasp_dom_sf"/>
</dbReference>
<organism evidence="7 8">
    <name type="scientific">Ancylostoma duodenale</name>
    <dbReference type="NCBI Taxonomy" id="51022"/>
    <lineage>
        <taxon>Eukaryota</taxon>
        <taxon>Metazoa</taxon>
        <taxon>Ecdysozoa</taxon>
        <taxon>Nematoda</taxon>
        <taxon>Chromadorea</taxon>
        <taxon>Rhabditida</taxon>
        <taxon>Rhabditina</taxon>
        <taxon>Rhabditomorpha</taxon>
        <taxon>Strongyloidea</taxon>
        <taxon>Ancylostomatidae</taxon>
        <taxon>Ancylostomatinae</taxon>
        <taxon>Ancylostoma</taxon>
    </lineage>
</organism>
<dbReference type="InterPro" id="IPR058047">
    <property type="entry name" value="CPSase_preATP-grasp"/>
</dbReference>
<dbReference type="PANTHER" id="PTHR11405">
    <property type="entry name" value="CARBAMOYLTRANSFERASE FAMILY MEMBER"/>
    <property type="match status" value="1"/>
</dbReference>
<comment type="catalytic activity">
    <reaction evidence="5">
        <text>hydrogencarbonate + NH4(+) + 2 ATP = carbamoyl phosphate + 2 ADP + phosphate + 2 H(+)</text>
        <dbReference type="Rhea" id="RHEA:18029"/>
        <dbReference type="ChEBI" id="CHEBI:15378"/>
        <dbReference type="ChEBI" id="CHEBI:17544"/>
        <dbReference type="ChEBI" id="CHEBI:28938"/>
        <dbReference type="ChEBI" id="CHEBI:30616"/>
        <dbReference type="ChEBI" id="CHEBI:43474"/>
        <dbReference type="ChEBI" id="CHEBI:58228"/>
        <dbReference type="ChEBI" id="CHEBI:456216"/>
        <dbReference type="EC" id="6.3.4.16"/>
    </reaction>
</comment>
<dbReference type="Proteomes" id="UP000054047">
    <property type="component" value="Unassembled WGS sequence"/>
</dbReference>
<dbReference type="GO" id="GO:0004151">
    <property type="term" value="F:dihydroorotase activity"/>
    <property type="evidence" value="ECO:0007669"/>
    <property type="project" value="TreeGrafter"/>
</dbReference>
<evidence type="ECO:0000256" key="3">
    <source>
        <dbReference type="ARBA" id="ARBA00022741"/>
    </source>
</evidence>
<keyword evidence="3" id="KW-0547">Nucleotide-binding</keyword>
<dbReference type="GO" id="GO:0019240">
    <property type="term" value="P:citrulline biosynthetic process"/>
    <property type="evidence" value="ECO:0007669"/>
    <property type="project" value="TreeGrafter"/>
</dbReference>
<dbReference type="GO" id="GO:0006228">
    <property type="term" value="P:UTP biosynthetic process"/>
    <property type="evidence" value="ECO:0007669"/>
    <property type="project" value="TreeGrafter"/>
</dbReference>
<reference evidence="7 8" key="1">
    <citation type="submission" date="2013-12" db="EMBL/GenBank/DDBJ databases">
        <title>Draft genome of the parsitic nematode Ancylostoma duodenale.</title>
        <authorList>
            <person name="Mitreva M."/>
        </authorList>
    </citation>
    <scope>NUCLEOTIDE SEQUENCE [LARGE SCALE GENOMIC DNA]</scope>
    <source>
        <strain evidence="7 8">Zhejiang</strain>
    </source>
</reference>
<dbReference type="GO" id="GO:0006207">
    <property type="term" value="P:'de novo' pyrimidine nucleobase biosynthetic process"/>
    <property type="evidence" value="ECO:0007669"/>
    <property type="project" value="TreeGrafter"/>
</dbReference>
<sequence length="115" mass="13024">VDKAITAAIRYDSTYTVKPQKRCWFWGPEVLRLALKALKEEGIRTVLINPNVATVQTSKGFADFTYFLPITKEYVIDVIKKERPTGILCTFGGQTALNCAIDLYKDGIFEQFNVQ</sequence>
<dbReference type="Pfam" id="PF25596">
    <property type="entry name" value="CPSase_L_D1"/>
    <property type="match status" value="1"/>
</dbReference>
<dbReference type="PANTHER" id="PTHR11405:SF5">
    <property type="entry name" value="CAD PROTEIN"/>
    <property type="match status" value="1"/>
</dbReference>
<accession>A0A0C2FMB1</accession>
<dbReference type="EMBL" id="KN765407">
    <property type="protein sequence ID" value="KIH47829.1"/>
    <property type="molecule type" value="Genomic_DNA"/>
</dbReference>
<feature type="domain" description="Carbamoyl phosphate synthase preATP-grasp" evidence="6">
    <location>
        <begin position="34"/>
        <end position="114"/>
    </location>
</feature>
<evidence type="ECO:0000256" key="5">
    <source>
        <dbReference type="ARBA" id="ARBA00047359"/>
    </source>
</evidence>
<dbReference type="GO" id="GO:0005524">
    <property type="term" value="F:ATP binding"/>
    <property type="evidence" value="ECO:0007669"/>
    <property type="project" value="UniProtKB-KW"/>
</dbReference>
<feature type="non-terminal residue" evidence="7">
    <location>
        <position position="115"/>
    </location>
</feature>
<evidence type="ECO:0000313" key="7">
    <source>
        <dbReference type="EMBL" id="KIH47829.1"/>
    </source>
</evidence>
<dbReference type="GO" id="GO:0006541">
    <property type="term" value="P:glutamine metabolic process"/>
    <property type="evidence" value="ECO:0007669"/>
    <property type="project" value="TreeGrafter"/>
</dbReference>
<name>A0A0C2FMB1_9BILA</name>
<dbReference type="GO" id="GO:0004087">
    <property type="term" value="F:carbamoyl-phosphate synthase (ammonia) activity"/>
    <property type="evidence" value="ECO:0007669"/>
    <property type="project" value="UniProtKB-EC"/>
</dbReference>
<protein>
    <submittedName>
        <fullName evidence="7">Carbamoyl-phosphate synthase L chain protein</fullName>
    </submittedName>
</protein>
<dbReference type="GO" id="GO:0046872">
    <property type="term" value="F:metal ion binding"/>
    <property type="evidence" value="ECO:0007669"/>
    <property type="project" value="UniProtKB-KW"/>
</dbReference>
<evidence type="ECO:0000259" key="6">
    <source>
        <dbReference type="Pfam" id="PF25596"/>
    </source>
</evidence>
<dbReference type="GO" id="GO:0004088">
    <property type="term" value="F:carbamoyl-phosphate synthase (glutamine-hydrolyzing) activity"/>
    <property type="evidence" value="ECO:0007669"/>
    <property type="project" value="TreeGrafter"/>
</dbReference>
<proteinExistence type="predicted"/>
<keyword evidence="2" id="KW-0479">Metal-binding</keyword>
<dbReference type="SUPFAM" id="SSF52440">
    <property type="entry name" value="PreATP-grasp domain"/>
    <property type="match status" value="1"/>
</dbReference>
<gene>
    <name evidence="7" type="ORF">ANCDUO_22106</name>
</gene>
<evidence type="ECO:0000256" key="2">
    <source>
        <dbReference type="ARBA" id="ARBA00022723"/>
    </source>
</evidence>
<keyword evidence="8" id="KW-1185">Reference proteome</keyword>
<evidence type="ECO:0000256" key="4">
    <source>
        <dbReference type="ARBA" id="ARBA00022840"/>
    </source>
</evidence>
<keyword evidence="1" id="KW-0436">Ligase</keyword>
<evidence type="ECO:0000313" key="8">
    <source>
        <dbReference type="Proteomes" id="UP000054047"/>
    </source>
</evidence>
<dbReference type="Gene3D" id="3.40.50.20">
    <property type="match status" value="1"/>
</dbReference>
<dbReference type="OrthoDB" id="434at2759"/>
<dbReference type="AlphaFoldDB" id="A0A0C2FMB1"/>
<feature type="non-terminal residue" evidence="7">
    <location>
        <position position="1"/>
    </location>
</feature>
<dbReference type="GO" id="GO:0005829">
    <property type="term" value="C:cytosol"/>
    <property type="evidence" value="ECO:0007669"/>
    <property type="project" value="TreeGrafter"/>
</dbReference>
<keyword evidence="4" id="KW-0067">ATP-binding</keyword>
<evidence type="ECO:0000256" key="1">
    <source>
        <dbReference type="ARBA" id="ARBA00022598"/>
    </source>
</evidence>
<dbReference type="FunFam" id="3.40.50.20:FF:000001">
    <property type="entry name" value="Carbamoyl-phosphate synthase large chain"/>
    <property type="match status" value="1"/>
</dbReference>